<organism evidence="2 3">
    <name type="scientific">Cupriavidus lacunae</name>
    <dbReference type="NCBI Taxonomy" id="2666307"/>
    <lineage>
        <taxon>Bacteria</taxon>
        <taxon>Pseudomonadati</taxon>
        <taxon>Pseudomonadota</taxon>
        <taxon>Betaproteobacteria</taxon>
        <taxon>Burkholderiales</taxon>
        <taxon>Burkholderiaceae</taxon>
        <taxon>Cupriavidus</taxon>
    </lineage>
</organism>
<name>A0A370NSN3_9BURK</name>
<evidence type="ECO:0000256" key="1">
    <source>
        <dbReference type="SAM" id="MobiDB-lite"/>
    </source>
</evidence>
<keyword evidence="3" id="KW-1185">Reference proteome</keyword>
<gene>
    <name evidence="2" type="ORF">DN412_19480</name>
</gene>
<proteinExistence type="predicted"/>
<comment type="caution">
    <text evidence="2">The sequence shown here is derived from an EMBL/GenBank/DDBJ whole genome shotgun (WGS) entry which is preliminary data.</text>
</comment>
<accession>A0A370NSN3</accession>
<evidence type="ECO:0000313" key="3">
    <source>
        <dbReference type="Proteomes" id="UP000255165"/>
    </source>
</evidence>
<evidence type="ECO:0000313" key="2">
    <source>
        <dbReference type="EMBL" id="RDK08601.1"/>
    </source>
</evidence>
<dbReference type="RefSeq" id="WP_115213104.1">
    <property type="nucleotide sequence ID" value="NZ_QKWJ01000024.1"/>
</dbReference>
<dbReference type="Proteomes" id="UP000255165">
    <property type="component" value="Unassembled WGS sequence"/>
</dbReference>
<dbReference type="AlphaFoldDB" id="A0A370NSN3"/>
<protein>
    <submittedName>
        <fullName evidence="2">Uncharacterized protein</fullName>
    </submittedName>
</protein>
<reference evidence="3" key="1">
    <citation type="submission" date="2018-06" db="EMBL/GenBank/DDBJ databases">
        <authorList>
            <person name="Feng T."/>
            <person name="Jeon C.O."/>
        </authorList>
    </citation>
    <scope>NUCLEOTIDE SEQUENCE [LARGE SCALE GENOMIC DNA]</scope>
    <source>
        <strain evidence="3">S23</strain>
    </source>
</reference>
<feature type="region of interest" description="Disordered" evidence="1">
    <location>
        <begin position="1"/>
        <end position="21"/>
    </location>
</feature>
<sequence length="59" mass="6671">MKPDTHHRFASLSSGDSTDHWADELPRDLTLEAAELIEIPYTFLRHRVLAVPSPWGPSC</sequence>
<dbReference type="EMBL" id="QKWJ01000024">
    <property type="protein sequence ID" value="RDK08601.1"/>
    <property type="molecule type" value="Genomic_DNA"/>
</dbReference>